<keyword evidence="1" id="KW-1133">Transmembrane helix</keyword>
<evidence type="ECO:0000256" key="1">
    <source>
        <dbReference type="SAM" id="Phobius"/>
    </source>
</evidence>
<proteinExistence type="predicted"/>
<accession>A0A6H1QW46</accession>
<feature type="transmembrane region" description="Helical" evidence="1">
    <location>
        <begin position="121"/>
        <end position="140"/>
    </location>
</feature>
<feature type="transmembrane region" description="Helical" evidence="1">
    <location>
        <begin position="90"/>
        <end position="109"/>
    </location>
</feature>
<gene>
    <name evidence="3" type="ORF">orf00056</name>
</gene>
<feature type="transmembrane region" description="Helical" evidence="1">
    <location>
        <begin position="21"/>
        <end position="43"/>
    </location>
</feature>
<dbReference type="InterPro" id="IPR045360">
    <property type="entry name" value="DUF5904"/>
</dbReference>
<name>A0A6H1QW46_9PHYC</name>
<feature type="domain" description="DUF5904" evidence="2">
    <location>
        <begin position="11"/>
        <end position="143"/>
    </location>
</feature>
<protein>
    <recommendedName>
        <fullName evidence="2">DUF5904 domain-containing protein</fullName>
    </recommendedName>
</protein>
<sequence>MYNKAKNVASGKIDLEVSMTTVMGILLLGLFYMVTSSIGMSIYSKCDAMKGQSVQDNLYKYLAATLTIGLTIPFTLLVTKFVKNEGAAFTLIYSIMGLVGSAAALNWTLKCENAKQSEKGYAGFSTALFTCTLLMSLFFMRPKRGMPTLSRQNAFKIA</sequence>
<dbReference type="Pfam" id="PF19261">
    <property type="entry name" value="DUF5904"/>
    <property type="match status" value="1"/>
</dbReference>
<feature type="transmembrane region" description="Helical" evidence="1">
    <location>
        <begin position="58"/>
        <end position="78"/>
    </location>
</feature>
<dbReference type="EMBL" id="MN688676">
    <property type="protein sequence ID" value="QIZ31092.1"/>
    <property type="molecule type" value="Genomic_DNA"/>
</dbReference>
<keyword evidence="1" id="KW-0812">Transmembrane</keyword>
<organism evidence="3">
    <name type="scientific">Ostreococcus mediterraneus virus 2</name>
    <dbReference type="NCBI Taxonomy" id="2726183"/>
    <lineage>
        <taxon>Viruses</taxon>
        <taxon>Varidnaviria</taxon>
        <taxon>Bamfordvirae</taxon>
        <taxon>Nucleocytoviricota</taxon>
        <taxon>Megaviricetes</taxon>
        <taxon>Algavirales</taxon>
        <taxon>Phycodnaviridae</taxon>
        <taxon>Prasinovirus</taxon>
    </lineage>
</organism>
<keyword evidence="1" id="KW-0472">Membrane</keyword>
<reference evidence="3" key="1">
    <citation type="journal article" date="2020" name="Sci. Adv.">
        <title>Virus-host coexistence in phytoplankton through the genomic lens.</title>
        <authorList>
            <person name="Yau S."/>
            <person name="Krasovec M."/>
            <person name="Benites L.F."/>
            <person name="Rombauts S."/>
            <person name="Groussin M."/>
            <person name="Vancaester E."/>
            <person name="Aury J.M."/>
            <person name="Derelle E."/>
            <person name="Desdevises Y."/>
            <person name="Escande M.L."/>
            <person name="Grimsley N."/>
            <person name="Guy J."/>
            <person name="Moreau H."/>
            <person name="Sanchez-Brosseau S."/>
            <person name="van de Peer Y."/>
            <person name="Vandepoele K."/>
            <person name="Gourbiere S."/>
            <person name="Piganeau G."/>
        </authorList>
    </citation>
    <scope>NUCLEOTIDE SEQUENCE</scope>
    <source>
        <strain evidence="3">OmV2</strain>
    </source>
</reference>
<evidence type="ECO:0000313" key="3">
    <source>
        <dbReference type="EMBL" id="QIZ31092.1"/>
    </source>
</evidence>
<evidence type="ECO:0000259" key="2">
    <source>
        <dbReference type="Pfam" id="PF19261"/>
    </source>
</evidence>